<evidence type="ECO:0000313" key="2">
    <source>
        <dbReference type="Proteomes" id="UP000320176"/>
    </source>
</evidence>
<dbReference type="SUPFAM" id="SSF55811">
    <property type="entry name" value="Nudix"/>
    <property type="match status" value="1"/>
</dbReference>
<sequence length="213" mass="23493">MPPLNPREIEVSKDEEHVLVVPESVVNEIGYFEGFEADTAKYLGPILKSDQLSFQPRSKMETDPTFKQLIPYVLLEWTDEQGRLNLFAYTRGGGSGEKRLHAKRSVGIGGHISAEDAEGEGDTYETGMQRELAEEIQLDAEYTHTVEGLIYDPSNDVGKVHLGVVHRFVLTAPHVASNEADLAEGGFVAVDELKSQSESLETWSQLAVAALYS</sequence>
<keyword evidence="2" id="KW-1185">Reference proteome</keyword>
<proteinExistence type="predicted"/>
<organism evidence="1 2">
    <name type="scientific">Stieleria varia</name>
    <dbReference type="NCBI Taxonomy" id="2528005"/>
    <lineage>
        <taxon>Bacteria</taxon>
        <taxon>Pseudomonadati</taxon>
        <taxon>Planctomycetota</taxon>
        <taxon>Planctomycetia</taxon>
        <taxon>Pirellulales</taxon>
        <taxon>Pirellulaceae</taxon>
        <taxon>Stieleria</taxon>
    </lineage>
</organism>
<protein>
    <submittedName>
        <fullName evidence="1">Uncharacterized protein</fullName>
    </submittedName>
</protein>
<dbReference type="Proteomes" id="UP000320176">
    <property type="component" value="Unassembled WGS sequence"/>
</dbReference>
<comment type="caution">
    <text evidence="1">The sequence shown here is derived from an EMBL/GenBank/DDBJ whole genome shotgun (WGS) entry which is preliminary data.</text>
</comment>
<gene>
    <name evidence="1" type="ORF">Pla52n_35410</name>
</gene>
<evidence type="ECO:0000313" key="1">
    <source>
        <dbReference type="EMBL" id="TWU02491.1"/>
    </source>
</evidence>
<name>A0A5C6ASN8_9BACT</name>
<dbReference type="EMBL" id="SJPN01000004">
    <property type="protein sequence ID" value="TWU02491.1"/>
    <property type="molecule type" value="Genomic_DNA"/>
</dbReference>
<dbReference type="InterPro" id="IPR015797">
    <property type="entry name" value="NUDIX_hydrolase-like_dom_sf"/>
</dbReference>
<dbReference type="OrthoDB" id="6398375at2"/>
<accession>A0A5C6ASN8</accession>
<dbReference type="AlphaFoldDB" id="A0A5C6ASN8"/>
<dbReference type="Gene3D" id="3.90.79.10">
    <property type="entry name" value="Nucleoside Triphosphate Pyrophosphohydrolase"/>
    <property type="match status" value="1"/>
</dbReference>
<reference evidence="1 2" key="1">
    <citation type="submission" date="2019-02" db="EMBL/GenBank/DDBJ databases">
        <title>Deep-cultivation of Planctomycetes and their phenomic and genomic characterization uncovers novel biology.</title>
        <authorList>
            <person name="Wiegand S."/>
            <person name="Jogler M."/>
            <person name="Boedeker C."/>
            <person name="Pinto D."/>
            <person name="Vollmers J."/>
            <person name="Rivas-Marin E."/>
            <person name="Kohn T."/>
            <person name="Peeters S.H."/>
            <person name="Heuer A."/>
            <person name="Rast P."/>
            <person name="Oberbeckmann S."/>
            <person name="Bunk B."/>
            <person name="Jeske O."/>
            <person name="Meyerdierks A."/>
            <person name="Storesund J.E."/>
            <person name="Kallscheuer N."/>
            <person name="Luecker S."/>
            <person name="Lage O.M."/>
            <person name="Pohl T."/>
            <person name="Merkel B.J."/>
            <person name="Hornburger P."/>
            <person name="Mueller R.-W."/>
            <person name="Bruemmer F."/>
            <person name="Labrenz M."/>
            <person name="Spormann A.M."/>
            <person name="Op Den Camp H."/>
            <person name="Overmann J."/>
            <person name="Amann R."/>
            <person name="Jetten M.S.M."/>
            <person name="Mascher T."/>
            <person name="Medema M.H."/>
            <person name="Devos D.P."/>
            <person name="Kaster A.-K."/>
            <person name="Ovreas L."/>
            <person name="Rohde M."/>
            <person name="Galperin M.Y."/>
            <person name="Jogler C."/>
        </authorList>
    </citation>
    <scope>NUCLEOTIDE SEQUENCE [LARGE SCALE GENOMIC DNA]</scope>
    <source>
        <strain evidence="1 2">Pla52n</strain>
    </source>
</reference>